<dbReference type="SUPFAM" id="SSF56436">
    <property type="entry name" value="C-type lectin-like"/>
    <property type="match status" value="1"/>
</dbReference>
<comment type="caution">
    <text evidence="2">The sequence shown here is derived from an EMBL/GenBank/DDBJ whole genome shotgun (WGS) entry which is preliminary data.</text>
</comment>
<dbReference type="InterPro" id="IPR051043">
    <property type="entry name" value="Sulfatase_Mod_Factor_Kinase"/>
</dbReference>
<dbReference type="InterPro" id="IPR005532">
    <property type="entry name" value="SUMF_dom"/>
</dbReference>
<organism evidence="2 3">
    <name type="scientific">Niastella soli</name>
    <dbReference type="NCBI Taxonomy" id="2821487"/>
    <lineage>
        <taxon>Bacteria</taxon>
        <taxon>Pseudomonadati</taxon>
        <taxon>Bacteroidota</taxon>
        <taxon>Chitinophagia</taxon>
        <taxon>Chitinophagales</taxon>
        <taxon>Chitinophagaceae</taxon>
        <taxon>Niastella</taxon>
    </lineage>
</organism>
<dbReference type="PANTHER" id="PTHR23150:SF19">
    <property type="entry name" value="FORMYLGLYCINE-GENERATING ENZYME"/>
    <property type="match status" value="1"/>
</dbReference>
<reference evidence="2 3" key="1">
    <citation type="submission" date="2021-03" db="EMBL/GenBank/DDBJ databases">
        <title>Assistant Professor.</title>
        <authorList>
            <person name="Huq M.A."/>
        </authorList>
    </citation>
    <scope>NUCLEOTIDE SEQUENCE [LARGE SCALE GENOMIC DNA]</scope>
    <source>
        <strain evidence="2 3">MAH-29</strain>
    </source>
</reference>
<name>A0ABS3YSS5_9BACT</name>
<dbReference type="Gene3D" id="3.90.1580.10">
    <property type="entry name" value="paralog of FGE (formylglycine-generating enzyme)"/>
    <property type="match status" value="1"/>
</dbReference>
<dbReference type="PANTHER" id="PTHR23150">
    <property type="entry name" value="SULFATASE MODIFYING FACTOR 1, 2"/>
    <property type="match status" value="1"/>
</dbReference>
<sequence length="383" mass="41649">MIVTGKNIKRGLGICAVTMVAAIAGCKQAGSGKMAARQDSLPAGDTIMSCTSNLPARFAAAASTDTIVASGKSSYTGMVKIPAGDYQMGASDKEGRPDEYPQHAVHVNGFYMDATEVTNAQFLEFVKATGYITTAERTPDWEELKKQLPPGTPKPADSLLVAASLVFTPPVKPVALNDVSQWWQWVKGADWKHPEGPGSNLKGKENYPVVQVSWDDAMAYAKWAGKRLPTEAEWEWAARAGLTNQPYTWGNEAVEKGQPKANIWQGHFPDQNTVADGFARVAPIRSFAANAYGLYDMAGNVWEWCADWYRSDYYTQAASKQSVNPIGPAASYDPDEPTVPKRVVRGGSFLCHASYCASYRVSARMKTSPDTGLEHTGFRCVKN</sequence>
<evidence type="ECO:0000259" key="1">
    <source>
        <dbReference type="Pfam" id="PF03781"/>
    </source>
</evidence>
<gene>
    <name evidence="2" type="ORF">J7I42_11845</name>
</gene>
<proteinExistence type="predicted"/>
<keyword evidence="3" id="KW-1185">Reference proteome</keyword>
<dbReference type="InterPro" id="IPR042095">
    <property type="entry name" value="SUMF_sf"/>
</dbReference>
<dbReference type="EMBL" id="JAGHKO010000001">
    <property type="protein sequence ID" value="MBO9200961.1"/>
    <property type="molecule type" value="Genomic_DNA"/>
</dbReference>
<evidence type="ECO:0000313" key="3">
    <source>
        <dbReference type="Proteomes" id="UP000677244"/>
    </source>
</evidence>
<dbReference type="Proteomes" id="UP000677244">
    <property type="component" value="Unassembled WGS sequence"/>
</dbReference>
<protein>
    <submittedName>
        <fullName evidence="2">Formylglycine-generating enzyme family protein</fullName>
    </submittedName>
</protein>
<dbReference type="Pfam" id="PF03781">
    <property type="entry name" value="FGE-sulfatase"/>
    <property type="match status" value="1"/>
</dbReference>
<dbReference type="RefSeq" id="WP_209138993.1">
    <property type="nucleotide sequence ID" value="NZ_JAGHKO010000001.1"/>
</dbReference>
<accession>A0ABS3YSS5</accession>
<dbReference type="InterPro" id="IPR016187">
    <property type="entry name" value="CTDL_fold"/>
</dbReference>
<dbReference type="PROSITE" id="PS51257">
    <property type="entry name" value="PROKAR_LIPOPROTEIN"/>
    <property type="match status" value="1"/>
</dbReference>
<evidence type="ECO:0000313" key="2">
    <source>
        <dbReference type="EMBL" id="MBO9200961.1"/>
    </source>
</evidence>
<feature type="domain" description="Sulfatase-modifying factor enzyme-like" evidence="1">
    <location>
        <begin position="75"/>
        <end position="382"/>
    </location>
</feature>